<keyword evidence="3" id="KW-1185">Reference proteome</keyword>
<gene>
    <name evidence="2" type="ORF">MsAm2_06160</name>
</gene>
<dbReference type="InterPro" id="IPR044720">
    <property type="entry name" value="HVO_2753-like"/>
</dbReference>
<accession>A0AA96VEH3</accession>
<evidence type="ECO:0000313" key="2">
    <source>
        <dbReference type="EMBL" id="WNY26836.1"/>
    </source>
</evidence>
<dbReference type="PANTHER" id="PTHR40733">
    <property type="entry name" value="ZINC-RIBBON RNA-BINDING PROTEIN INVOLVED IN TRANSLATION-RELATED"/>
    <property type="match status" value="1"/>
</dbReference>
<dbReference type="NCBIfam" id="NF011481">
    <property type="entry name" value="PRK14890.1"/>
    <property type="match status" value="1"/>
</dbReference>
<dbReference type="GeneID" id="89228024"/>
<dbReference type="Proteomes" id="UP001304970">
    <property type="component" value="Chromosome"/>
</dbReference>
<feature type="domain" description="Small zinc finger protein HVO-2753-like zinc-binding pocket" evidence="1">
    <location>
        <begin position="7"/>
        <end position="49"/>
    </location>
</feature>
<dbReference type="InterPro" id="IPR011668">
    <property type="entry name" value="HVO_2753-like_ZBP"/>
</dbReference>
<protein>
    <recommendedName>
        <fullName evidence="1">Small zinc finger protein HVO-2753-like zinc-binding pocket domain-containing protein</fullName>
    </recommendedName>
</protein>
<reference evidence="2 3" key="1">
    <citation type="submission" date="2023-07" db="EMBL/GenBank/DDBJ databases">
        <title>Closed genome sequence of Methanosarcinaceae archaeon Am2.</title>
        <authorList>
            <person name="Poehlein A."/>
            <person name="Protasov E."/>
            <person name="Platt K."/>
            <person name="Reeh H."/>
            <person name="Daniel R."/>
            <person name="Brune A."/>
        </authorList>
    </citation>
    <scope>NUCLEOTIDE SEQUENCE [LARGE SCALE GENOMIC DNA]</scope>
    <source>
        <strain evidence="2 3">Am2</strain>
    </source>
</reference>
<dbReference type="AlphaFoldDB" id="A0AA96VEH3"/>
<organism evidence="2 3">
    <name type="scientific">Methanolapillus ohkumae</name>
    <dbReference type="NCBI Taxonomy" id="3028298"/>
    <lineage>
        <taxon>Archaea</taxon>
        <taxon>Methanobacteriati</taxon>
        <taxon>Methanobacteriota</taxon>
        <taxon>Stenosarchaea group</taxon>
        <taxon>Methanomicrobia</taxon>
        <taxon>Methanosarcinales</taxon>
        <taxon>Methanosarcinaceae</taxon>
        <taxon>Methanolapillus</taxon>
    </lineage>
</organism>
<proteinExistence type="predicted"/>
<evidence type="ECO:0000259" key="1">
    <source>
        <dbReference type="Pfam" id="PF07754"/>
    </source>
</evidence>
<dbReference type="RefSeq" id="WP_338098344.1">
    <property type="nucleotide sequence ID" value="NZ_CP131061.1"/>
</dbReference>
<sequence length="53" mass="5901">MRKTDNCTTCEIRLVEEGSVRFPCPKCGEEIGRCQACRVLGNLYECKCGFVGP</sequence>
<evidence type="ECO:0000313" key="3">
    <source>
        <dbReference type="Proteomes" id="UP001304970"/>
    </source>
</evidence>
<dbReference type="Pfam" id="PF07754">
    <property type="entry name" value="HVO_2753_ZBP"/>
    <property type="match status" value="1"/>
</dbReference>
<dbReference type="PANTHER" id="PTHR40733:SF1">
    <property type="entry name" value="SMALL ZINC FINGER PROTEIN HVO-2753-LIKE ZINC-BINDING POCKET DOMAIN-CONTAINING PROTEIN"/>
    <property type="match status" value="1"/>
</dbReference>
<name>A0AA96VEH3_9EURY</name>
<dbReference type="EMBL" id="CP131061">
    <property type="protein sequence ID" value="WNY26836.1"/>
    <property type="molecule type" value="Genomic_DNA"/>
</dbReference>